<dbReference type="Gene3D" id="1.20.58.60">
    <property type="match status" value="1"/>
</dbReference>
<protein>
    <submittedName>
        <fullName evidence="3">Uncharacterized protein</fullName>
    </submittedName>
</protein>
<sequence length="558" mass="61232">MSVDVLTPEPAAPVTCQRGGDADSSPGTADATESCGGSSSRDDSSGPSQLCRRCAHPLFPAAGQEEGELSPTTYLSIVRRLQAKVHALQEALLASSQCASLLDSLRRPGELSTTEVPLQQPRNSGEGNVTRRMRSEWLQAVEANNAITSLQHVSSQIGPENFNAWMSGTSLNSWKHRGVAPAARVHLSAWEDAGGEEAASRALDPKEGRVCGATKAPAIPCVAVDPVILVDITAVMHKNESRSPAAACEEDVSRVKLNADAEHLTAENVRLREEAAEARRALEGREEEVRRQQVELAALSQTVKQLQECNSKLQEACDAMQRRCDDATETARASESRLKKLTATIDSLEAESKKRGAECAAARRETEDAWQEVRRLESALRAWEVKERELQRLRLLMRFSELKKDSDRLTVIAGEMESAENERDRLREENKRCRELLSEYRRRLEVAVANAVRPAPATAAPQCPSMRDCEVPPVPETLQATVTRPRSAAGVRGPRRPSVASDTAGRKRKKSVPHLRHRRPPSERHSLGFASLFPGSRRGQYFFGDGDDGASYPHALRK</sequence>
<comment type="caution">
    <text evidence="3">The sequence shown here is derived from an EMBL/GenBank/DDBJ whole genome shotgun (WGS) entry which is preliminary data.</text>
</comment>
<dbReference type="GeneID" id="40319838"/>
<dbReference type="AlphaFoldDB" id="A0A3R7MDJ6"/>
<gene>
    <name evidence="3" type="ORF">Tco025E_06227</name>
</gene>
<evidence type="ECO:0000313" key="3">
    <source>
        <dbReference type="EMBL" id="RNF13298.1"/>
    </source>
</evidence>
<accession>A0A3R7MDJ6</accession>
<feature type="coiled-coil region" evidence="1">
    <location>
        <begin position="254"/>
        <end position="443"/>
    </location>
</feature>
<keyword evidence="4" id="KW-1185">Reference proteome</keyword>
<evidence type="ECO:0000256" key="2">
    <source>
        <dbReference type="SAM" id="MobiDB-lite"/>
    </source>
</evidence>
<proteinExistence type="predicted"/>
<evidence type="ECO:0000256" key="1">
    <source>
        <dbReference type="SAM" id="Coils"/>
    </source>
</evidence>
<dbReference type="Proteomes" id="UP000284403">
    <property type="component" value="Unassembled WGS sequence"/>
</dbReference>
<feature type="region of interest" description="Disordered" evidence="2">
    <location>
        <begin position="482"/>
        <end position="535"/>
    </location>
</feature>
<keyword evidence="1" id="KW-0175">Coiled coil</keyword>
<feature type="region of interest" description="Disordered" evidence="2">
    <location>
        <begin position="1"/>
        <end position="49"/>
    </location>
</feature>
<feature type="compositionally biased region" description="Basic residues" evidence="2">
    <location>
        <begin position="506"/>
        <end position="519"/>
    </location>
</feature>
<reference evidence="3 4" key="1">
    <citation type="journal article" date="2018" name="BMC Genomics">
        <title>Genomic comparison of Trypanosoma conorhini and Trypanosoma rangeli to Trypanosoma cruzi strains of high and low virulence.</title>
        <authorList>
            <person name="Bradwell K.R."/>
            <person name="Koparde V.N."/>
            <person name="Matveyev A.V."/>
            <person name="Serrano M.G."/>
            <person name="Alves J.M."/>
            <person name="Parikh H."/>
            <person name="Huang B."/>
            <person name="Lee V."/>
            <person name="Espinosa-Alvarez O."/>
            <person name="Ortiz P.A."/>
            <person name="Costa-Martins A.G."/>
            <person name="Teixeira M.M."/>
            <person name="Buck G.A."/>
        </authorList>
    </citation>
    <scope>NUCLEOTIDE SEQUENCE [LARGE SCALE GENOMIC DNA]</scope>
    <source>
        <strain evidence="3 4">025E</strain>
    </source>
</reference>
<organism evidence="3 4">
    <name type="scientific">Trypanosoma conorhini</name>
    <dbReference type="NCBI Taxonomy" id="83891"/>
    <lineage>
        <taxon>Eukaryota</taxon>
        <taxon>Discoba</taxon>
        <taxon>Euglenozoa</taxon>
        <taxon>Kinetoplastea</taxon>
        <taxon>Metakinetoplastina</taxon>
        <taxon>Trypanosomatida</taxon>
        <taxon>Trypanosomatidae</taxon>
        <taxon>Trypanosoma</taxon>
    </lineage>
</organism>
<dbReference type="RefSeq" id="XP_029226765.1">
    <property type="nucleotide sequence ID" value="XM_029373107.1"/>
</dbReference>
<dbReference type="EMBL" id="MKKU01000413">
    <property type="protein sequence ID" value="RNF13298.1"/>
    <property type="molecule type" value="Genomic_DNA"/>
</dbReference>
<evidence type="ECO:0000313" key="4">
    <source>
        <dbReference type="Proteomes" id="UP000284403"/>
    </source>
</evidence>
<dbReference type="OrthoDB" id="250492at2759"/>
<name>A0A3R7MDJ6_9TRYP</name>